<dbReference type="EMBL" id="DRHY01000277">
    <property type="protein sequence ID" value="HEC75089.1"/>
    <property type="molecule type" value="Genomic_DNA"/>
</dbReference>
<comment type="caution">
    <text evidence="2">The sequence shown here is derived from an EMBL/GenBank/DDBJ whole genome shotgun (WGS) entry which is preliminary data.</text>
</comment>
<sequence length="246" mass="27831">MSRKKFIESQGATCRNWTWSWSFINEEKKVIIFGAWDTNTDGDTSLILSDTWQVSGRGRKQPAYEQSREHIRLIEEEGYELQTFPLIYSDANKDEEGIGPAKIEGFVPELSKKLLKKVGGKWYASDGEMSNQLPEEVGSPEEYVEGASKTVSVNTYERSADARAKCIAHHGYSCAVCGFNFEQVYGAIGEKYIHVHHIIPLAEIRKEYVLNPIKDLVPVCANCHGIIHRTRPALTVEQLKEHLSNK</sequence>
<dbReference type="AlphaFoldDB" id="A0A7C1ZVA7"/>
<feature type="domain" description="HNH" evidence="1">
    <location>
        <begin position="174"/>
        <end position="229"/>
    </location>
</feature>
<organism evidence="2">
    <name type="scientific">Methylophaga aminisulfidivorans</name>
    <dbReference type="NCBI Taxonomy" id="230105"/>
    <lineage>
        <taxon>Bacteria</taxon>
        <taxon>Pseudomonadati</taxon>
        <taxon>Pseudomonadota</taxon>
        <taxon>Gammaproteobacteria</taxon>
        <taxon>Thiotrichales</taxon>
        <taxon>Piscirickettsiaceae</taxon>
        <taxon>Methylophaga</taxon>
    </lineage>
</organism>
<proteinExistence type="predicted"/>
<dbReference type="Proteomes" id="UP000886384">
    <property type="component" value="Unassembled WGS sequence"/>
</dbReference>
<gene>
    <name evidence="2" type="ORF">ENI26_12085</name>
</gene>
<reference evidence="2" key="1">
    <citation type="journal article" date="2020" name="mSystems">
        <title>Genome- and Community-Level Interaction Insights into Carbon Utilization and Element Cycling Functions of Hydrothermarchaeota in Hydrothermal Sediment.</title>
        <authorList>
            <person name="Zhou Z."/>
            <person name="Liu Y."/>
            <person name="Xu W."/>
            <person name="Pan J."/>
            <person name="Luo Z.H."/>
            <person name="Li M."/>
        </authorList>
    </citation>
    <scope>NUCLEOTIDE SEQUENCE [LARGE SCALE GENOMIC DNA]</scope>
    <source>
        <strain evidence="2">HyVt-380</strain>
    </source>
</reference>
<evidence type="ECO:0000313" key="2">
    <source>
        <dbReference type="EMBL" id="HEC75089.1"/>
    </source>
</evidence>
<accession>A0A7C1ZVA7</accession>
<name>A0A7C1ZVA7_9GAMM</name>
<keyword evidence="2" id="KW-0255">Endonuclease</keyword>
<dbReference type="GO" id="GO:0008270">
    <property type="term" value="F:zinc ion binding"/>
    <property type="evidence" value="ECO:0007669"/>
    <property type="project" value="InterPro"/>
</dbReference>
<dbReference type="Pfam" id="PF01844">
    <property type="entry name" value="HNH"/>
    <property type="match status" value="1"/>
</dbReference>
<dbReference type="Gene3D" id="1.10.30.50">
    <property type="match status" value="1"/>
</dbReference>
<dbReference type="InterPro" id="IPR003615">
    <property type="entry name" value="HNH_nuc"/>
</dbReference>
<keyword evidence="2" id="KW-0378">Hydrolase</keyword>
<dbReference type="GO" id="GO:0003676">
    <property type="term" value="F:nucleic acid binding"/>
    <property type="evidence" value="ECO:0007669"/>
    <property type="project" value="InterPro"/>
</dbReference>
<keyword evidence="2" id="KW-0540">Nuclease</keyword>
<dbReference type="InterPro" id="IPR002711">
    <property type="entry name" value="HNH"/>
</dbReference>
<dbReference type="GO" id="GO:0004519">
    <property type="term" value="F:endonuclease activity"/>
    <property type="evidence" value="ECO:0007669"/>
    <property type="project" value="UniProtKB-KW"/>
</dbReference>
<evidence type="ECO:0000259" key="1">
    <source>
        <dbReference type="Pfam" id="PF01844"/>
    </source>
</evidence>
<protein>
    <submittedName>
        <fullName evidence="2">HNH endonuclease</fullName>
    </submittedName>
</protein>
<dbReference type="CDD" id="cd00085">
    <property type="entry name" value="HNHc"/>
    <property type="match status" value="1"/>
</dbReference>